<dbReference type="OrthoDB" id="9811975at2"/>
<comment type="caution">
    <text evidence="9">The sequence shown here is derived from an EMBL/GenBank/DDBJ whole genome shotgun (WGS) entry which is preliminary data.</text>
</comment>
<gene>
    <name evidence="9" type="ORF">DFQ45_11274</name>
</gene>
<dbReference type="GO" id="GO:0033214">
    <property type="term" value="P:siderophore-iron import into cell"/>
    <property type="evidence" value="ECO:0007669"/>
    <property type="project" value="TreeGrafter"/>
</dbReference>
<dbReference type="GO" id="GO:0005886">
    <property type="term" value="C:plasma membrane"/>
    <property type="evidence" value="ECO:0007669"/>
    <property type="project" value="UniProtKB-SubCell"/>
</dbReference>
<evidence type="ECO:0000313" key="10">
    <source>
        <dbReference type="Proteomes" id="UP000294575"/>
    </source>
</evidence>
<evidence type="ECO:0000256" key="1">
    <source>
        <dbReference type="ARBA" id="ARBA00004651"/>
    </source>
</evidence>
<sequence>MTTSSSTASTGRCALLLTCGAALLVILLALASLNTGASQMKLLHLLTQPDDRVTRVLFASRLPRTVALTLAGAGLAVAGLLMQMLARNRLVEPGTVGTFSAASFGMLLAALINPGMALWLKFVLVSVCAALGSWLFLAILQRIPLRSALIVPLVGLVLSAVLASGSGLVASLFELGQALRAWNSGDFSAILRGRYELLWVAAGMTVLAMLLADRFTVIGMGKDFATNVGINYAALMVLGVLMVSLISASVVITAGALPFVGLVVPNLVRALVGDNMRRGIVLVALCGAALMLVADLLGRLLIHPYEVPSANLLAIVGSLVFIVILLRGRRQWA</sequence>
<evidence type="ECO:0000256" key="3">
    <source>
        <dbReference type="ARBA" id="ARBA00022448"/>
    </source>
</evidence>
<feature type="transmembrane region" description="Helical" evidence="8">
    <location>
        <begin position="280"/>
        <end position="302"/>
    </location>
</feature>
<dbReference type="PANTHER" id="PTHR30472:SF27">
    <property type="entry name" value="PETROBACTIN IMPORT SYSTEM PERMEASE PROTEIN YCLN"/>
    <property type="match status" value="1"/>
</dbReference>
<feature type="transmembrane region" description="Helical" evidence="8">
    <location>
        <begin position="308"/>
        <end position="326"/>
    </location>
</feature>
<dbReference type="Pfam" id="PF01032">
    <property type="entry name" value="FecCD"/>
    <property type="match status" value="1"/>
</dbReference>
<feature type="transmembrane region" description="Helical" evidence="8">
    <location>
        <begin position="193"/>
        <end position="212"/>
    </location>
</feature>
<dbReference type="RefSeq" id="WP_101496067.1">
    <property type="nucleotide sequence ID" value="NZ_LNJZ01000003.1"/>
</dbReference>
<keyword evidence="3" id="KW-0813">Transport</keyword>
<dbReference type="Gene3D" id="1.10.3470.10">
    <property type="entry name" value="ABC transporter involved in vitamin B12 uptake, BtuC"/>
    <property type="match status" value="1"/>
</dbReference>
<feature type="transmembrane region" description="Helical" evidence="8">
    <location>
        <begin position="224"/>
        <end position="243"/>
    </location>
</feature>
<protein>
    <submittedName>
        <fullName evidence="9">Iron complex transport system permease protein</fullName>
    </submittedName>
</protein>
<evidence type="ECO:0000256" key="7">
    <source>
        <dbReference type="ARBA" id="ARBA00023136"/>
    </source>
</evidence>
<dbReference type="PANTHER" id="PTHR30472">
    <property type="entry name" value="FERRIC ENTEROBACTIN TRANSPORT SYSTEM PERMEASE PROTEIN"/>
    <property type="match status" value="1"/>
</dbReference>
<feature type="transmembrane region" description="Helical" evidence="8">
    <location>
        <begin position="149"/>
        <end position="173"/>
    </location>
</feature>
<accession>A0A4V6PWE3</accession>
<keyword evidence="7 8" id="KW-0472">Membrane</keyword>
<keyword evidence="5 8" id="KW-0812">Transmembrane</keyword>
<name>A0A4V6PWE3_9GAMM</name>
<organism evidence="9 10">
    <name type="scientific">Thiopseudomonas denitrificans</name>
    <dbReference type="NCBI Taxonomy" id="1501432"/>
    <lineage>
        <taxon>Bacteria</taxon>
        <taxon>Pseudomonadati</taxon>
        <taxon>Pseudomonadota</taxon>
        <taxon>Gammaproteobacteria</taxon>
        <taxon>Pseudomonadales</taxon>
        <taxon>Pseudomonadaceae</taxon>
        <taxon>Thiopseudomonas</taxon>
    </lineage>
</organism>
<proteinExistence type="inferred from homology"/>
<evidence type="ECO:0000313" key="9">
    <source>
        <dbReference type="EMBL" id="TDQ36527.1"/>
    </source>
</evidence>
<comment type="similarity">
    <text evidence="2">Belongs to the binding-protein-dependent transport system permease family. FecCD subfamily.</text>
</comment>
<feature type="transmembrane region" description="Helical" evidence="8">
    <location>
        <begin position="118"/>
        <end position="137"/>
    </location>
</feature>
<dbReference type="AlphaFoldDB" id="A0A4V6PWE3"/>
<evidence type="ECO:0000256" key="6">
    <source>
        <dbReference type="ARBA" id="ARBA00022989"/>
    </source>
</evidence>
<dbReference type="EMBL" id="SNYK01000012">
    <property type="protein sequence ID" value="TDQ36527.1"/>
    <property type="molecule type" value="Genomic_DNA"/>
</dbReference>
<reference evidence="9 10" key="1">
    <citation type="submission" date="2019-03" db="EMBL/GenBank/DDBJ databases">
        <title>Genomic Encyclopedia of Type Strains, Phase IV (KMG-IV): sequencing the most valuable type-strain genomes for metagenomic binning, comparative biology and taxonomic classification.</title>
        <authorList>
            <person name="Goeker M."/>
        </authorList>
    </citation>
    <scope>NUCLEOTIDE SEQUENCE [LARGE SCALE GENOMIC DNA]</scope>
    <source>
        <strain evidence="9 10">DSM 28679</strain>
    </source>
</reference>
<feature type="transmembrane region" description="Helical" evidence="8">
    <location>
        <begin position="62"/>
        <end position="82"/>
    </location>
</feature>
<keyword evidence="4" id="KW-1003">Cell membrane</keyword>
<evidence type="ECO:0000256" key="5">
    <source>
        <dbReference type="ARBA" id="ARBA00022692"/>
    </source>
</evidence>
<dbReference type="SUPFAM" id="SSF81345">
    <property type="entry name" value="ABC transporter involved in vitamin B12 uptake, BtuC"/>
    <property type="match status" value="1"/>
</dbReference>
<evidence type="ECO:0000256" key="4">
    <source>
        <dbReference type="ARBA" id="ARBA00022475"/>
    </source>
</evidence>
<dbReference type="Proteomes" id="UP000294575">
    <property type="component" value="Unassembled WGS sequence"/>
</dbReference>
<dbReference type="InterPro" id="IPR000522">
    <property type="entry name" value="ABC_transptr_permease_BtuC"/>
</dbReference>
<evidence type="ECO:0000256" key="8">
    <source>
        <dbReference type="SAM" id="Phobius"/>
    </source>
</evidence>
<comment type="subcellular location">
    <subcellularLocation>
        <location evidence="1">Cell membrane</location>
        <topology evidence="1">Multi-pass membrane protein</topology>
    </subcellularLocation>
</comment>
<evidence type="ECO:0000256" key="2">
    <source>
        <dbReference type="ARBA" id="ARBA00007935"/>
    </source>
</evidence>
<keyword evidence="6 8" id="KW-1133">Transmembrane helix</keyword>
<feature type="transmembrane region" description="Helical" evidence="8">
    <location>
        <begin position="249"/>
        <end position="268"/>
    </location>
</feature>
<dbReference type="CDD" id="cd06550">
    <property type="entry name" value="TM_ABC_iron-siderophores_like"/>
    <property type="match status" value="1"/>
</dbReference>
<dbReference type="InterPro" id="IPR037294">
    <property type="entry name" value="ABC_BtuC-like"/>
</dbReference>
<keyword evidence="10" id="KW-1185">Reference proteome</keyword>
<feature type="transmembrane region" description="Helical" evidence="8">
    <location>
        <begin position="94"/>
        <end position="112"/>
    </location>
</feature>
<dbReference type="GO" id="GO:0022857">
    <property type="term" value="F:transmembrane transporter activity"/>
    <property type="evidence" value="ECO:0007669"/>
    <property type="project" value="InterPro"/>
</dbReference>